<dbReference type="GO" id="GO:0005886">
    <property type="term" value="C:plasma membrane"/>
    <property type="evidence" value="ECO:0007669"/>
    <property type="project" value="UniProtKB-SubCell"/>
</dbReference>
<keyword evidence="5 7" id="KW-1133">Transmembrane helix</keyword>
<dbReference type="OrthoDB" id="9791874at2"/>
<sequence length="214" mass="23186">MEALSYFTAMAGTVAFAVTAVLAVSKRGIDLFGACVLGITTAIGGGTIRDLVLDVPVFWATDLNYIWVGLISSLATFVALPFFKRKFIYLLLLYIDGFGASLFAIQAMDKVWELNFGLPVAPILLGVTTAIGGGVTRDVLAGRKTLIMSRELYATPVLFGCILFSIASYVLPEYRATWASVCIAIIFGIRSAAIHWKLSVPNWLMTQTAEDDLD</sequence>
<evidence type="ECO:0000256" key="2">
    <source>
        <dbReference type="ARBA" id="ARBA00008193"/>
    </source>
</evidence>
<comment type="subcellular location">
    <subcellularLocation>
        <location evidence="1">Cell membrane</location>
        <topology evidence="1">Multi-pass membrane protein</topology>
    </subcellularLocation>
</comment>
<keyword evidence="6 7" id="KW-0472">Membrane</keyword>
<evidence type="ECO:0000256" key="3">
    <source>
        <dbReference type="ARBA" id="ARBA00022475"/>
    </source>
</evidence>
<dbReference type="EMBL" id="FSRG01000005">
    <property type="protein sequence ID" value="SIO09536.1"/>
    <property type="molecule type" value="Genomic_DNA"/>
</dbReference>
<name>A0A1N6GPP9_9BACT</name>
<keyword evidence="10" id="KW-1185">Reference proteome</keyword>
<dbReference type="STRING" id="1121457.SAMN02745161_1728"/>
<feature type="transmembrane region" description="Helical" evidence="7">
    <location>
        <begin position="6"/>
        <end position="24"/>
    </location>
</feature>
<feature type="transmembrane region" description="Helical" evidence="7">
    <location>
        <begin position="152"/>
        <end position="171"/>
    </location>
</feature>
<dbReference type="Pfam" id="PF03458">
    <property type="entry name" value="Gly_transporter"/>
    <property type="match status" value="2"/>
</dbReference>
<feature type="transmembrane region" description="Helical" evidence="7">
    <location>
        <begin position="177"/>
        <end position="196"/>
    </location>
</feature>
<dbReference type="RefSeq" id="WP_074216539.1">
    <property type="nucleotide sequence ID" value="NZ_FSRG01000005.1"/>
</dbReference>
<proteinExistence type="inferred from homology"/>
<gene>
    <name evidence="9" type="ORF">SAMN02745161_1728</name>
</gene>
<feature type="transmembrane region" description="Helical" evidence="7">
    <location>
        <begin position="120"/>
        <end position="140"/>
    </location>
</feature>
<feature type="transmembrane region" description="Helical" evidence="7">
    <location>
        <begin position="90"/>
        <end position="108"/>
    </location>
</feature>
<feature type="transmembrane region" description="Helical" evidence="7">
    <location>
        <begin position="64"/>
        <end position="83"/>
    </location>
</feature>
<reference evidence="10" key="1">
    <citation type="submission" date="2016-11" db="EMBL/GenBank/DDBJ databases">
        <authorList>
            <person name="Varghese N."/>
            <person name="Submissions S."/>
        </authorList>
    </citation>
    <scope>NUCLEOTIDE SEQUENCE [LARGE SCALE GENOMIC DNA]</scope>
    <source>
        <strain evidence="10">DSM 17456</strain>
    </source>
</reference>
<evidence type="ECO:0000256" key="4">
    <source>
        <dbReference type="ARBA" id="ARBA00022692"/>
    </source>
</evidence>
<feature type="domain" description="Glycine transporter" evidence="8">
    <location>
        <begin position="94"/>
        <end position="166"/>
    </location>
</feature>
<evidence type="ECO:0000256" key="5">
    <source>
        <dbReference type="ARBA" id="ARBA00022989"/>
    </source>
</evidence>
<dbReference type="PANTHER" id="PTHR30506:SF3">
    <property type="entry name" value="UPF0126 INNER MEMBRANE PROTEIN YADS-RELATED"/>
    <property type="match status" value="1"/>
</dbReference>
<feature type="transmembrane region" description="Helical" evidence="7">
    <location>
        <begin position="31"/>
        <end position="52"/>
    </location>
</feature>
<dbReference type="PANTHER" id="PTHR30506">
    <property type="entry name" value="INNER MEMBRANE PROTEIN"/>
    <property type="match status" value="1"/>
</dbReference>
<comment type="similarity">
    <text evidence="2">Belongs to the UPF0126 family.</text>
</comment>
<protein>
    <submittedName>
        <fullName evidence="9">Uncharacterized membrane protein YeiH</fullName>
    </submittedName>
</protein>
<feature type="domain" description="Glycine transporter" evidence="8">
    <location>
        <begin position="9"/>
        <end position="79"/>
    </location>
</feature>
<keyword evidence="3" id="KW-1003">Cell membrane</keyword>
<evidence type="ECO:0000259" key="8">
    <source>
        <dbReference type="Pfam" id="PF03458"/>
    </source>
</evidence>
<dbReference type="InterPro" id="IPR005115">
    <property type="entry name" value="Gly_transporter"/>
</dbReference>
<dbReference type="AlphaFoldDB" id="A0A1N6GPP9"/>
<organism evidence="9 10">
    <name type="scientific">Halodesulfovibrio marinisediminis DSM 17456</name>
    <dbReference type="NCBI Taxonomy" id="1121457"/>
    <lineage>
        <taxon>Bacteria</taxon>
        <taxon>Pseudomonadati</taxon>
        <taxon>Thermodesulfobacteriota</taxon>
        <taxon>Desulfovibrionia</taxon>
        <taxon>Desulfovibrionales</taxon>
        <taxon>Desulfovibrionaceae</taxon>
        <taxon>Halodesulfovibrio</taxon>
    </lineage>
</organism>
<evidence type="ECO:0000313" key="10">
    <source>
        <dbReference type="Proteomes" id="UP000184694"/>
    </source>
</evidence>
<keyword evidence="4 7" id="KW-0812">Transmembrane</keyword>
<evidence type="ECO:0000256" key="6">
    <source>
        <dbReference type="ARBA" id="ARBA00023136"/>
    </source>
</evidence>
<evidence type="ECO:0000256" key="7">
    <source>
        <dbReference type="SAM" id="Phobius"/>
    </source>
</evidence>
<dbReference type="Proteomes" id="UP000184694">
    <property type="component" value="Unassembled WGS sequence"/>
</dbReference>
<accession>A0A1N6GPP9</accession>
<evidence type="ECO:0000256" key="1">
    <source>
        <dbReference type="ARBA" id="ARBA00004651"/>
    </source>
</evidence>
<evidence type="ECO:0000313" key="9">
    <source>
        <dbReference type="EMBL" id="SIO09536.1"/>
    </source>
</evidence>